<dbReference type="STRING" id="77166.N6U0S5"/>
<dbReference type="PANTHER" id="PTHR21261">
    <property type="entry name" value="BEAT PROTEIN"/>
    <property type="match status" value="1"/>
</dbReference>
<evidence type="ECO:0000313" key="1">
    <source>
        <dbReference type="EMBL" id="ENN75115.1"/>
    </source>
</evidence>
<dbReference type="HOGENOM" id="CLU_2322746_0_0_1"/>
<organism evidence="1">
    <name type="scientific">Dendroctonus ponderosae</name>
    <name type="common">Mountain pine beetle</name>
    <dbReference type="NCBI Taxonomy" id="77166"/>
    <lineage>
        <taxon>Eukaryota</taxon>
        <taxon>Metazoa</taxon>
        <taxon>Ecdysozoa</taxon>
        <taxon>Arthropoda</taxon>
        <taxon>Hexapoda</taxon>
        <taxon>Insecta</taxon>
        <taxon>Pterygota</taxon>
        <taxon>Neoptera</taxon>
        <taxon>Endopterygota</taxon>
        <taxon>Coleoptera</taxon>
        <taxon>Polyphaga</taxon>
        <taxon>Cucujiformia</taxon>
        <taxon>Curculionidae</taxon>
        <taxon>Scolytinae</taxon>
        <taxon>Dendroctonus</taxon>
    </lineage>
</organism>
<reference evidence="1 4" key="1">
    <citation type="journal article" date="2013" name="Genome Biol.">
        <title>Draft genome of the mountain pine beetle, Dendroctonus ponderosae Hopkins, a major forest pest.</title>
        <authorList>
            <person name="Keeling C.I."/>
            <person name="Yuen M.M."/>
            <person name="Liao N.Y."/>
            <person name="Docking T.R."/>
            <person name="Chan S.K."/>
            <person name="Taylor G.A."/>
            <person name="Palmquist D.L."/>
            <person name="Jackman S.D."/>
            <person name="Nguyen A."/>
            <person name="Li M."/>
            <person name="Henderson H."/>
            <person name="Janes J.K."/>
            <person name="Zhao Y."/>
            <person name="Pandoh P."/>
            <person name="Moore R."/>
            <person name="Sperling F.A."/>
            <person name="Huber D.P."/>
            <person name="Birol I."/>
            <person name="Jones S.J."/>
            <person name="Bohlmann J."/>
        </authorList>
    </citation>
    <scope>NUCLEOTIDE SEQUENCE</scope>
</reference>
<dbReference type="EMBL" id="KB630643">
    <property type="protein sequence ID" value="ERL83754.1"/>
    <property type="molecule type" value="Genomic_DNA"/>
</dbReference>
<evidence type="ECO:0008006" key="5">
    <source>
        <dbReference type="Google" id="ProtNLM"/>
    </source>
</evidence>
<dbReference type="PANTHER" id="PTHR21261:SF6">
    <property type="entry name" value="BEATEN PATH IIA-RELATED"/>
    <property type="match status" value="1"/>
</dbReference>
<feature type="non-terminal residue" evidence="1">
    <location>
        <position position="1"/>
    </location>
</feature>
<name>N6U0S5_DENPD</name>
<gene>
    <name evidence="2" type="ORF">D910_00974</name>
    <name evidence="3" type="ORF">D910_00978</name>
    <name evidence="1" type="ORF">YQE_08296</name>
</gene>
<dbReference type="AlphaFoldDB" id="N6U0S5"/>
<dbReference type="OMA" id="HRIENPH"/>
<proteinExistence type="predicted"/>
<evidence type="ECO:0000313" key="2">
    <source>
        <dbReference type="EMBL" id="ERL83754.1"/>
    </source>
</evidence>
<dbReference type="OrthoDB" id="196393at2759"/>
<evidence type="ECO:0000313" key="3">
    <source>
        <dbReference type="EMBL" id="ERL83758.1"/>
    </source>
</evidence>
<dbReference type="Proteomes" id="UP000030742">
    <property type="component" value="Unassembled WGS sequence"/>
</dbReference>
<sequence>MLHGVQREGEKNEKYKSVDHVISLKDVKLSIVPAIVQYLNDSTLQCSYDLEDDILYSVKWYRGLREFYRYTPSEHPKTKVFPFDGITVDVSSYAGKHIV</sequence>
<protein>
    <recommendedName>
        <fullName evidence="5">Ig-like domain-containing protein</fullName>
    </recommendedName>
</protein>
<accession>N6U0S5</accession>
<dbReference type="EMBL" id="KB741020">
    <property type="protein sequence ID" value="ENN75115.1"/>
    <property type="molecule type" value="Genomic_DNA"/>
</dbReference>
<dbReference type="EMBL" id="KB630644">
    <property type="protein sequence ID" value="ERL83758.1"/>
    <property type="molecule type" value="Genomic_DNA"/>
</dbReference>
<evidence type="ECO:0000313" key="4">
    <source>
        <dbReference type="Proteomes" id="UP000030742"/>
    </source>
</evidence>